<keyword evidence="4" id="KW-1185">Reference proteome</keyword>
<dbReference type="PANTHER" id="PTHR12526:SF629">
    <property type="entry name" value="TEICHURONIC ACID BIOSYNTHESIS GLYCOSYLTRANSFERASE TUAH-RELATED"/>
    <property type="match status" value="1"/>
</dbReference>
<name>A0A421BSL0_9RHOB</name>
<dbReference type="RefSeq" id="WP_121531638.1">
    <property type="nucleotide sequence ID" value="NZ_RCHI01000004.1"/>
</dbReference>
<keyword evidence="2 3" id="KW-0808">Transferase</keyword>
<dbReference type="SUPFAM" id="SSF53756">
    <property type="entry name" value="UDP-Glycosyltransferase/glycogen phosphorylase"/>
    <property type="match status" value="1"/>
</dbReference>
<dbReference type="InterPro" id="IPR007739">
    <property type="entry name" value="RgpF"/>
</dbReference>
<dbReference type="GO" id="GO:0016757">
    <property type="term" value="F:glycosyltransferase activity"/>
    <property type="evidence" value="ECO:0007669"/>
    <property type="project" value="UniProtKB-KW"/>
</dbReference>
<dbReference type="AlphaFoldDB" id="A0A421BSL0"/>
<dbReference type="EMBL" id="RCHI01000004">
    <property type="protein sequence ID" value="RLL71286.1"/>
    <property type="molecule type" value="Genomic_DNA"/>
</dbReference>
<organism evidence="3 4">
    <name type="scientific">Paenirhodobacter hankyongi</name>
    <dbReference type="NCBI Taxonomy" id="2294033"/>
    <lineage>
        <taxon>Bacteria</taxon>
        <taxon>Pseudomonadati</taxon>
        <taxon>Pseudomonadota</taxon>
        <taxon>Alphaproteobacteria</taxon>
        <taxon>Rhodobacterales</taxon>
        <taxon>Rhodobacter group</taxon>
        <taxon>Paenirhodobacter</taxon>
    </lineage>
</organism>
<evidence type="ECO:0000256" key="1">
    <source>
        <dbReference type="ARBA" id="ARBA00022676"/>
    </source>
</evidence>
<evidence type="ECO:0000313" key="3">
    <source>
        <dbReference type="EMBL" id="RLL71286.1"/>
    </source>
</evidence>
<protein>
    <submittedName>
        <fullName evidence="3">Glycosyl transferase</fullName>
    </submittedName>
</protein>
<dbReference type="Pfam" id="PF05045">
    <property type="entry name" value="RgpF"/>
    <property type="match status" value="1"/>
</dbReference>
<proteinExistence type="predicted"/>
<keyword evidence="1" id="KW-0328">Glycosyltransferase</keyword>
<accession>A0A421BSL0</accession>
<reference evidence="3 4" key="1">
    <citation type="submission" date="2018-10" db="EMBL/GenBank/DDBJ databases">
        <title>Rhodobacter sp . BO-81.</title>
        <authorList>
            <person name="Im W.T."/>
        </authorList>
    </citation>
    <scope>NUCLEOTIDE SEQUENCE [LARGE SCALE GENOMIC DNA]</scope>
    <source>
        <strain evidence="3 4">BO-81</strain>
    </source>
</reference>
<dbReference type="Gene3D" id="3.40.50.2000">
    <property type="entry name" value="Glycogen Phosphorylase B"/>
    <property type="match status" value="1"/>
</dbReference>
<evidence type="ECO:0000256" key="2">
    <source>
        <dbReference type="ARBA" id="ARBA00022679"/>
    </source>
</evidence>
<dbReference type="Pfam" id="PF13692">
    <property type="entry name" value="Glyco_trans_1_4"/>
    <property type="match status" value="1"/>
</dbReference>
<evidence type="ECO:0000313" key="4">
    <source>
        <dbReference type="Proteomes" id="UP000279673"/>
    </source>
</evidence>
<sequence>MTSLDLLWQKYAAIVGVLADRPDFRFDPDHYGAIFPDLAGDPAGLLRHYEAEGRPAGHAPTFYQKLQGDGYKVDDVLTALVADPHLAAAIRDGVPGACHLACELIHLGAPVDAMVSDFSMSGYLDMHPDIKNAGMDPLLHYLLYGANEKRRILADLRKSQIRGRCSYSADRPTCMIVVHELSRTGAPIVGLDLAREAARTHNVIVAALRDGPLLDEIRDHACEVLITTQPQRDFDFYRGEIFQEIDFAITNSVEAFPFIPLLVAREIPFLAYVHEYADYTFPAYKSTFTGLFTDLLVFSSEHVRDSWDGRLQDIEFDMERDCTIVPQRDFAVGGVDAEGFAEARARLSQLIGRDLTDVRLICGAGHLQWRKGTDIFVMAAQICRRDPDTVFVWIGDGLNPEDMGFGAWMSYHLRQIGAGDPDGNLFFLPAGPAYPDVLAASDAMFVSSRLDPLPNVVFDALDAGCRIVQFEGASGFGDSHYRGSEHFISVEYGNPDAAAAAILALPRKEPSPGSSGSAARPKLFARLRGELFRRLEEQRHFVVGKSQIDVPMLFTSRDEDAELRIREREKTMRYRRRLLWRDLNEVEETLAASDNWIHRNLRLAPYGEIPAAEAKVPDFSMHIHAFYTDDLLDDLRSHQAYHLARRIVVTTDTPKKGDEICEIMGLEGLSPEIVLVKNRGRDILPFMELFYPEGAAGEDEIWCHLHQKKSVSTTDAGDIWRQFLMRILLGSESAVSDAITRLSDPKVGLVAPFEPYFIPWNASRGLLEKFADRLPGPMPKNPLLFPVGNMFWTRRSVVLAMNDMFGPSYPWPNEPIANDGTEFHLIERLWPAMSTHLGLDSVFVHKLDQRRV</sequence>
<dbReference type="PANTHER" id="PTHR12526">
    <property type="entry name" value="GLYCOSYLTRANSFERASE"/>
    <property type="match status" value="1"/>
</dbReference>
<comment type="caution">
    <text evidence="3">The sequence shown here is derived from an EMBL/GenBank/DDBJ whole genome shotgun (WGS) entry which is preliminary data.</text>
</comment>
<gene>
    <name evidence="3" type="ORF">DYS74_05245</name>
</gene>
<dbReference type="Proteomes" id="UP000279673">
    <property type="component" value="Unassembled WGS sequence"/>
</dbReference>